<dbReference type="EMBL" id="LOZE01000083">
    <property type="protein sequence ID" value="KVM28623.1"/>
    <property type="molecule type" value="Genomic_DNA"/>
</dbReference>
<protein>
    <submittedName>
        <fullName evidence="1">Uncharacterized protein</fullName>
    </submittedName>
</protein>
<evidence type="ECO:0000313" key="1">
    <source>
        <dbReference type="EMBL" id="KVM28623.1"/>
    </source>
</evidence>
<organism evidence="1 2">
    <name type="scientific">Burkholderia ubonensis</name>
    <dbReference type="NCBI Taxonomy" id="101571"/>
    <lineage>
        <taxon>Bacteria</taxon>
        <taxon>Pseudomonadati</taxon>
        <taxon>Pseudomonadota</taxon>
        <taxon>Betaproteobacteria</taxon>
        <taxon>Burkholderiales</taxon>
        <taxon>Burkholderiaceae</taxon>
        <taxon>Burkholderia</taxon>
        <taxon>Burkholderia cepacia complex</taxon>
    </lineage>
</organism>
<proteinExistence type="predicted"/>
<comment type="caution">
    <text evidence="1">The sequence shown here is derived from an EMBL/GenBank/DDBJ whole genome shotgun (WGS) entry which is preliminary data.</text>
</comment>
<dbReference type="Proteomes" id="UP000061665">
    <property type="component" value="Unassembled WGS sequence"/>
</dbReference>
<gene>
    <name evidence="1" type="ORF">WJ53_09190</name>
</gene>
<dbReference type="AlphaFoldDB" id="A0AB73FZY1"/>
<reference evidence="1 2" key="1">
    <citation type="submission" date="2015-11" db="EMBL/GenBank/DDBJ databases">
        <title>Expanding the genomic diversity of Burkholderia species for the development of highly accurate diagnostics.</title>
        <authorList>
            <person name="Sahl J."/>
            <person name="Keim P."/>
            <person name="Wagner D."/>
        </authorList>
    </citation>
    <scope>NUCLEOTIDE SEQUENCE [LARGE SCALE GENOMIC DNA]</scope>
    <source>
        <strain evidence="1 2">MSMB2058</strain>
    </source>
</reference>
<sequence length="61" mass="6991">MMFDTMHREIRELVRLVRREATWSATIACGKVHLDEVSADALAAHHADVKRIVELTEKYGL</sequence>
<accession>A0AB73FZY1</accession>
<name>A0AB73FZY1_9BURK</name>
<evidence type="ECO:0000313" key="2">
    <source>
        <dbReference type="Proteomes" id="UP000061665"/>
    </source>
</evidence>